<reference evidence="3 4" key="1">
    <citation type="submission" date="2021-09" db="EMBL/GenBank/DDBJ databases">
        <title>Genomic insights and catalytic innovation underlie evolution of tropane alkaloids biosynthesis.</title>
        <authorList>
            <person name="Wang Y.-J."/>
            <person name="Tian T."/>
            <person name="Huang J.-P."/>
            <person name="Huang S.-X."/>
        </authorList>
    </citation>
    <scope>NUCLEOTIDE SEQUENCE [LARGE SCALE GENOMIC DNA]</scope>
    <source>
        <strain evidence="3">KIB-2018</strain>
        <tissue evidence="3">Leaf</tissue>
    </source>
</reference>
<evidence type="ECO:0000313" key="4">
    <source>
        <dbReference type="Proteomes" id="UP001159364"/>
    </source>
</evidence>
<dbReference type="InterPro" id="IPR023393">
    <property type="entry name" value="START-like_dom_sf"/>
</dbReference>
<evidence type="ECO:0000256" key="1">
    <source>
        <dbReference type="ARBA" id="ARBA00038242"/>
    </source>
</evidence>
<protein>
    <recommendedName>
        <fullName evidence="2">Bet v I/Major latex protein domain-containing protein</fullName>
    </recommendedName>
</protein>
<dbReference type="PANTHER" id="PTHR31338:SF16">
    <property type="entry name" value="POLYKETIDE CYCLASE_DEHYDRASE AND LIPID TRANSPORT SUPERFAMILY PROTEIN"/>
    <property type="match status" value="1"/>
</dbReference>
<dbReference type="SMART" id="SM01037">
    <property type="entry name" value="Bet_v_1"/>
    <property type="match status" value="1"/>
</dbReference>
<dbReference type="SUPFAM" id="SSF55961">
    <property type="entry name" value="Bet v1-like"/>
    <property type="match status" value="1"/>
</dbReference>
<gene>
    <name evidence="3" type="ORF">K2173_026395</name>
</gene>
<dbReference type="InterPro" id="IPR052006">
    <property type="entry name" value="MLP-like"/>
</dbReference>
<dbReference type="Pfam" id="PF00407">
    <property type="entry name" value="Bet_v_1"/>
    <property type="match status" value="1"/>
</dbReference>
<evidence type="ECO:0000313" key="3">
    <source>
        <dbReference type="EMBL" id="KAJ8753719.1"/>
    </source>
</evidence>
<dbReference type="GO" id="GO:0006952">
    <property type="term" value="P:defense response"/>
    <property type="evidence" value="ECO:0007669"/>
    <property type="project" value="InterPro"/>
</dbReference>
<evidence type="ECO:0000259" key="2">
    <source>
        <dbReference type="SMART" id="SM01037"/>
    </source>
</evidence>
<dbReference type="Proteomes" id="UP001159364">
    <property type="component" value="Linkage Group LG10"/>
</dbReference>
<dbReference type="Gene3D" id="3.30.530.20">
    <property type="match status" value="1"/>
</dbReference>
<name>A0AAV8SP50_9ROSI</name>
<comment type="similarity">
    <text evidence="1">Belongs to the MLP family.</text>
</comment>
<sequence length="150" mass="17043">MAQIHKHEKVIEIKNSAEAFWKIFSSEAYRIPKVTDKVASIELVAGDWSSNDSVKSWHYNLNGKAEIFKERTQVDKANKTLTVTALEGDILRNCKTWKATFQAAPKTETASYVKISLEYEKINEDDPVPRQYFDFVEGLAKEVGDNLSKA</sequence>
<dbReference type="EMBL" id="JAIWQS010000010">
    <property type="protein sequence ID" value="KAJ8753719.1"/>
    <property type="molecule type" value="Genomic_DNA"/>
</dbReference>
<organism evidence="3 4">
    <name type="scientific">Erythroxylum novogranatense</name>
    <dbReference type="NCBI Taxonomy" id="1862640"/>
    <lineage>
        <taxon>Eukaryota</taxon>
        <taxon>Viridiplantae</taxon>
        <taxon>Streptophyta</taxon>
        <taxon>Embryophyta</taxon>
        <taxon>Tracheophyta</taxon>
        <taxon>Spermatophyta</taxon>
        <taxon>Magnoliopsida</taxon>
        <taxon>eudicotyledons</taxon>
        <taxon>Gunneridae</taxon>
        <taxon>Pentapetalae</taxon>
        <taxon>rosids</taxon>
        <taxon>fabids</taxon>
        <taxon>Malpighiales</taxon>
        <taxon>Erythroxylaceae</taxon>
        <taxon>Erythroxylum</taxon>
    </lineage>
</organism>
<dbReference type="PANTHER" id="PTHR31338">
    <property type="entry name" value="POLYKETIDE CYCLASE/DEHYDRASE AND LIPID TRANSPORT SUPERFAMILY PROTEIN"/>
    <property type="match status" value="1"/>
</dbReference>
<dbReference type="CDD" id="cd07816">
    <property type="entry name" value="Bet_v1-like"/>
    <property type="match status" value="1"/>
</dbReference>
<proteinExistence type="inferred from homology"/>
<accession>A0AAV8SP50</accession>
<comment type="caution">
    <text evidence="3">The sequence shown here is derived from an EMBL/GenBank/DDBJ whole genome shotgun (WGS) entry which is preliminary data.</text>
</comment>
<keyword evidence="4" id="KW-1185">Reference proteome</keyword>
<dbReference type="InterPro" id="IPR000916">
    <property type="entry name" value="Bet_v_I/MLP"/>
</dbReference>
<feature type="domain" description="Bet v I/Major latex protein" evidence="2">
    <location>
        <begin position="2"/>
        <end position="150"/>
    </location>
</feature>
<dbReference type="AlphaFoldDB" id="A0AAV8SP50"/>